<dbReference type="Gene3D" id="1.10.3730.10">
    <property type="entry name" value="ProC C-terminal domain-like"/>
    <property type="match status" value="1"/>
</dbReference>
<evidence type="ECO:0000313" key="10">
    <source>
        <dbReference type="Proteomes" id="UP001378188"/>
    </source>
</evidence>
<evidence type="ECO:0000256" key="4">
    <source>
        <dbReference type="HAMAP-Rule" id="MF_01925"/>
    </source>
</evidence>
<evidence type="ECO:0000256" key="5">
    <source>
        <dbReference type="NCBIfam" id="TIGR00112"/>
    </source>
</evidence>
<gene>
    <name evidence="4 9" type="primary">proC</name>
    <name evidence="9" type="ORF">V3328_12090</name>
</gene>
<dbReference type="NCBIfam" id="TIGR00112">
    <property type="entry name" value="proC"/>
    <property type="match status" value="1"/>
</dbReference>
<dbReference type="InterPro" id="IPR029036">
    <property type="entry name" value="P5CR_dimer"/>
</dbReference>
<dbReference type="HAMAP" id="MF_01925">
    <property type="entry name" value="P5C_reductase"/>
    <property type="match status" value="1"/>
</dbReference>
<protein>
    <recommendedName>
        <fullName evidence="4 5">Pyrroline-5-carboxylate reductase</fullName>
        <shortName evidence="4">P5C reductase</shortName>
        <shortName evidence="4">P5CR</shortName>
        <ecNumber evidence="4 5">1.5.1.2</ecNumber>
    </recommendedName>
    <alternativeName>
        <fullName evidence="4">PCA reductase</fullName>
    </alternativeName>
</protein>
<dbReference type="Pfam" id="PF14748">
    <property type="entry name" value="P5CR_dimer"/>
    <property type="match status" value="1"/>
</dbReference>
<dbReference type="FunFam" id="1.10.3730.10:FF:000001">
    <property type="entry name" value="Pyrroline-5-carboxylate reductase"/>
    <property type="match status" value="1"/>
</dbReference>
<dbReference type="Proteomes" id="UP001378188">
    <property type="component" value="Unassembled WGS sequence"/>
</dbReference>
<evidence type="ECO:0000256" key="1">
    <source>
        <dbReference type="ARBA" id="ARBA00005525"/>
    </source>
</evidence>
<sequence>MSLQSIGPVLLVGAGKMGGAMLEGWIDRGLPAEQICVLEPNAAAELRATASGQGLRLNPEKPNAPPPKVVVLAVKPQVMDDVLQDVVRYVPEDAVVLSIAAGKTIANIAAHLPKGQPIIRTIPNTPAAIGRGITVCVANGVVSDEQREAAGELLSACGEVAWIEDEGLMDAVTAVSGSGPAYVFLLAESLADAGVAAGLSPELARRLALATVSGAGELLRASGLEPDVLRKNVTSPGGTTEAALKVLMAPGAIPDLMREGVAAATRRGKELAD</sequence>
<reference evidence="9 10" key="1">
    <citation type="submission" date="2024-02" db="EMBL/GenBank/DDBJ databases">
        <title>Genome analysis and characterization of Microbaculum marinisediminis sp. nov., isolated from marine sediment.</title>
        <authorList>
            <person name="Du Z.-J."/>
            <person name="Ye Y.-Q."/>
            <person name="Zhang Z.-R."/>
            <person name="Yuan S.-M."/>
            <person name="Zhang X.-Y."/>
        </authorList>
    </citation>
    <scope>NUCLEOTIDE SEQUENCE [LARGE SCALE GENOMIC DNA]</scope>
    <source>
        <strain evidence="9 10">SDUM1044001</strain>
    </source>
</reference>
<dbReference type="AlphaFoldDB" id="A0AAW9RTG5"/>
<feature type="domain" description="Pyrroline-5-carboxylate reductase dimerisation" evidence="8">
    <location>
        <begin position="166"/>
        <end position="271"/>
    </location>
</feature>
<dbReference type="InterPro" id="IPR028939">
    <property type="entry name" value="P5C_Rdtase_cat_N"/>
</dbReference>
<comment type="similarity">
    <text evidence="1 4">Belongs to the pyrroline-5-carboxylate reductase family.</text>
</comment>
<dbReference type="Gene3D" id="3.40.50.720">
    <property type="entry name" value="NAD(P)-binding Rossmann-like Domain"/>
    <property type="match status" value="1"/>
</dbReference>
<accession>A0AAW9RTG5</accession>
<proteinExistence type="inferred from homology"/>
<feature type="binding site" evidence="6">
    <location>
        <begin position="73"/>
        <end position="76"/>
    </location>
    <ligand>
        <name>NADP(+)</name>
        <dbReference type="ChEBI" id="CHEBI:58349"/>
    </ligand>
</feature>
<dbReference type="GO" id="GO:0055129">
    <property type="term" value="P:L-proline biosynthetic process"/>
    <property type="evidence" value="ECO:0007669"/>
    <property type="project" value="UniProtKB-UniRule"/>
</dbReference>
<dbReference type="GO" id="GO:0004735">
    <property type="term" value="F:pyrroline-5-carboxylate reductase activity"/>
    <property type="evidence" value="ECO:0007669"/>
    <property type="project" value="UniProtKB-UniRule"/>
</dbReference>
<dbReference type="InterPro" id="IPR036291">
    <property type="entry name" value="NAD(P)-bd_dom_sf"/>
</dbReference>
<keyword evidence="4" id="KW-0641">Proline biosynthesis</keyword>
<dbReference type="Pfam" id="PF03807">
    <property type="entry name" value="F420_oxidored"/>
    <property type="match status" value="1"/>
</dbReference>
<keyword evidence="10" id="KW-1185">Reference proteome</keyword>
<dbReference type="PANTHER" id="PTHR11645:SF0">
    <property type="entry name" value="PYRROLINE-5-CARBOXYLATE REDUCTASE 3"/>
    <property type="match status" value="1"/>
</dbReference>
<comment type="caution">
    <text evidence="9">The sequence shown here is derived from an EMBL/GenBank/DDBJ whole genome shotgun (WGS) entry which is preliminary data.</text>
</comment>
<dbReference type="PIRSF" id="PIRSF000193">
    <property type="entry name" value="Pyrrol-5-carb_rd"/>
    <property type="match status" value="1"/>
</dbReference>
<comment type="pathway">
    <text evidence="4">Amino-acid biosynthesis; L-proline biosynthesis; L-proline from L-glutamate 5-semialdehyde: step 1/1.</text>
</comment>
<comment type="function">
    <text evidence="4">Catalyzes the reduction of 1-pyrroline-5-carboxylate (PCA) to L-proline.</text>
</comment>
<keyword evidence="2 4" id="KW-0521">NADP</keyword>
<evidence type="ECO:0000259" key="8">
    <source>
        <dbReference type="Pfam" id="PF14748"/>
    </source>
</evidence>
<organism evidence="9 10">
    <name type="scientific">Microbaculum marinum</name>
    <dbReference type="NCBI Taxonomy" id="1764581"/>
    <lineage>
        <taxon>Bacteria</taxon>
        <taxon>Pseudomonadati</taxon>
        <taxon>Pseudomonadota</taxon>
        <taxon>Alphaproteobacteria</taxon>
        <taxon>Hyphomicrobiales</taxon>
        <taxon>Tepidamorphaceae</taxon>
        <taxon>Microbaculum</taxon>
    </lineage>
</organism>
<dbReference type="EMBL" id="JAZHOF010000004">
    <property type="protein sequence ID" value="MEJ8572220.1"/>
    <property type="molecule type" value="Genomic_DNA"/>
</dbReference>
<dbReference type="GO" id="GO:0005737">
    <property type="term" value="C:cytoplasm"/>
    <property type="evidence" value="ECO:0007669"/>
    <property type="project" value="UniProtKB-SubCell"/>
</dbReference>
<dbReference type="SUPFAM" id="SSF51735">
    <property type="entry name" value="NAD(P)-binding Rossmann-fold domains"/>
    <property type="match status" value="1"/>
</dbReference>
<evidence type="ECO:0000259" key="7">
    <source>
        <dbReference type="Pfam" id="PF03807"/>
    </source>
</evidence>
<dbReference type="PANTHER" id="PTHR11645">
    <property type="entry name" value="PYRROLINE-5-CARBOXYLATE REDUCTASE"/>
    <property type="match status" value="1"/>
</dbReference>
<name>A0AAW9RTG5_9HYPH</name>
<evidence type="ECO:0000256" key="6">
    <source>
        <dbReference type="PIRSR" id="PIRSR000193-1"/>
    </source>
</evidence>
<comment type="catalytic activity">
    <reaction evidence="4">
        <text>L-proline + NADP(+) = (S)-1-pyrroline-5-carboxylate + NADPH + 2 H(+)</text>
        <dbReference type="Rhea" id="RHEA:14109"/>
        <dbReference type="ChEBI" id="CHEBI:15378"/>
        <dbReference type="ChEBI" id="CHEBI:17388"/>
        <dbReference type="ChEBI" id="CHEBI:57783"/>
        <dbReference type="ChEBI" id="CHEBI:58349"/>
        <dbReference type="ChEBI" id="CHEBI:60039"/>
        <dbReference type="EC" id="1.5.1.2"/>
    </reaction>
</comment>
<comment type="subcellular location">
    <subcellularLocation>
        <location evidence="4">Cytoplasm</location>
    </subcellularLocation>
</comment>
<keyword evidence="4" id="KW-0963">Cytoplasm</keyword>
<dbReference type="SUPFAM" id="SSF48179">
    <property type="entry name" value="6-phosphogluconate dehydrogenase C-terminal domain-like"/>
    <property type="match status" value="1"/>
</dbReference>
<comment type="catalytic activity">
    <reaction evidence="4">
        <text>L-proline + NAD(+) = (S)-1-pyrroline-5-carboxylate + NADH + 2 H(+)</text>
        <dbReference type="Rhea" id="RHEA:14105"/>
        <dbReference type="ChEBI" id="CHEBI:15378"/>
        <dbReference type="ChEBI" id="CHEBI:17388"/>
        <dbReference type="ChEBI" id="CHEBI:57540"/>
        <dbReference type="ChEBI" id="CHEBI:57945"/>
        <dbReference type="ChEBI" id="CHEBI:60039"/>
        <dbReference type="EC" id="1.5.1.2"/>
    </reaction>
</comment>
<dbReference type="EC" id="1.5.1.2" evidence="4 5"/>
<dbReference type="InterPro" id="IPR008927">
    <property type="entry name" value="6-PGluconate_DH-like_C_sf"/>
</dbReference>
<feature type="domain" description="Pyrroline-5-carboxylate reductase catalytic N-terminal" evidence="7">
    <location>
        <begin position="11"/>
        <end position="102"/>
    </location>
</feature>
<evidence type="ECO:0000256" key="3">
    <source>
        <dbReference type="ARBA" id="ARBA00023002"/>
    </source>
</evidence>
<dbReference type="RefSeq" id="WP_340329912.1">
    <property type="nucleotide sequence ID" value="NZ_JAZHOF010000004.1"/>
</dbReference>
<keyword evidence="3 4" id="KW-0560">Oxidoreductase</keyword>
<dbReference type="InterPro" id="IPR000304">
    <property type="entry name" value="Pyrroline-COOH_reductase"/>
</dbReference>
<evidence type="ECO:0000256" key="2">
    <source>
        <dbReference type="ARBA" id="ARBA00022857"/>
    </source>
</evidence>
<evidence type="ECO:0000313" key="9">
    <source>
        <dbReference type="EMBL" id="MEJ8572220.1"/>
    </source>
</evidence>
<keyword evidence="4" id="KW-0028">Amino-acid biosynthesis</keyword>